<feature type="transmembrane region" description="Helical" evidence="7">
    <location>
        <begin position="202"/>
        <end position="224"/>
    </location>
</feature>
<dbReference type="SUPFAM" id="SSF55073">
    <property type="entry name" value="Nucleotide cyclase"/>
    <property type="match status" value="1"/>
</dbReference>
<proteinExistence type="inferred from homology"/>
<evidence type="ECO:0000313" key="10">
    <source>
        <dbReference type="EMBL" id="RBP39596.1"/>
    </source>
</evidence>
<dbReference type="OrthoDB" id="9806704at2"/>
<evidence type="ECO:0000256" key="6">
    <source>
        <dbReference type="ARBA" id="ARBA00023136"/>
    </source>
</evidence>
<dbReference type="FunFam" id="3.30.70.1230:FF:000016">
    <property type="entry name" value="Adenylate/guanylate cyclase domain-containing protein"/>
    <property type="match status" value="1"/>
</dbReference>
<dbReference type="InterPro" id="IPR029787">
    <property type="entry name" value="Nucleotide_cyclase"/>
</dbReference>
<organism evidence="10 11">
    <name type="scientific">Roseimicrobium gellanilyticum</name>
    <dbReference type="NCBI Taxonomy" id="748857"/>
    <lineage>
        <taxon>Bacteria</taxon>
        <taxon>Pseudomonadati</taxon>
        <taxon>Verrucomicrobiota</taxon>
        <taxon>Verrucomicrobiia</taxon>
        <taxon>Verrucomicrobiales</taxon>
        <taxon>Verrucomicrobiaceae</taxon>
        <taxon>Roseimicrobium</taxon>
    </lineage>
</organism>
<dbReference type="PROSITE" id="PS50885">
    <property type="entry name" value="HAMP"/>
    <property type="match status" value="1"/>
</dbReference>
<accession>A0A366HBB4</accession>
<dbReference type="SUPFAM" id="SSF158472">
    <property type="entry name" value="HAMP domain-like"/>
    <property type="match status" value="1"/>
</dbReference>
<keyword evidence="5 7" id="KW-1133">Transmembrane helix</keyword>
<name>A0A366HBB4_9BACT</name>
<keyword evidence="4 7" id="KW-0812">Transmembrane</keyword>
<dbReference type="GO" id="GO:0030313">
    <property type="term" value="C:cell envelope"/>
    <property type="evidence" value="ECO:0007669"/>
    <property type="project" value="UniProtKB-SubCell"/>
</dbReference>
<dbReference type="GO" id="GO:0035556">
    <property type="term" value="P:intracellular signal transduction"/>
    <property type="evidence" value="ECO:0007669"/>
    <property type="project" value="InterPro"/>
</dbReference>
<dbReference type="Gene3D" id="6.10.340.10">
    <property type="match status" value="1"/>
</dbReference>
<dbReference type="InterPro" id="IPR050697">
    <property type="entry name" value="Adenylyl/Guanylyl_Cyclase_3/4"/>
</dbReference>
<dbReference type="GO" id="GO:0006171">
    <property type="term" value="P:cAMP biosynthetic process"/>
    <property type="evidence" value="ECO:0007669"/>
    <property type="project" value="TreeGrafter"/>
</dbReference>
<dbReference type="PANTHER" id="PTHR43081:SF1">
    <property type="entry name" value="ADENYLATE CYCLASE, TERMINAL-DIFFERENTIATION SPECIFIC"/>
    <property type="match status" value="1"/>
</dbReference>
<dbReference type="InterPro" id="IPR003660">
    <property type="entry name" value="HAMP_dom"/>
</dbReference>
<feature type="transmembrane region" description="Helical" evidence="7">
    <location>
        <begin position="12"/>
        <end position="31"/>
    </location>
</feature>
<gene>
    <name evidence="10" type="ORF">DES53_10923</name>
</gene>
<evidence type="ECO:0000256" key="5">
    <source>
        <dbReference type="ARBA" id="ARBA00022989"/>
    </source>
</evidence>
<evidence type="ECO:0000256" key="1">
    <source>
        <dbReference type="ARBA" id="ARBA00004196"/>
    </source>
</evidence>
<dbReference type="Proteomes" id="UP000253426">
    <property type="component" value="Unassembled WGS sequence"/>
</dbReference>
<reference evidence="10 11" key="1">
    <citation type="submission" date="2018-06" db="EMBL/GenBank/DDBJ databases">
        <title>Genomic Encyclopedia of Type Strains, Phase IV (KMG-IV): sequencing the most valuable type-strain genomes for metagenomic binning, comparative biology and taxonomic classification.</title>
        <authorList>
            <person name="Goeker M."/>
        </authorList>
    </citation>
    <scope>NUCLEOTIDE SEQUENCE [LARGE SCALE GENOMIC DNA]</scope>
    <source>
        <strain evidence="10 11">DSM 25532</strain>
    </source>
</reference>
<dbReference type="RefSeq" id="WP_113960497.1">
    <property type="nucleotide sequence ID" value="NZ_QNRR01000009.1"/>
</dbReference>
<sequence length="574" mass="62927">MPFIKSIASRIFGLALILVCLMISLVGFLLYQVAALNGHLKIIAGYYAPLRLTLVDLNEAGLRRRLAFERWHAALDSGQDRSAAIAEASKNYDLYNQAVSEEIVRARGMLAAPPAGTSNQLRLQQISVLLDQVESSYSIITKRQREVIDLIKGGEKARAVDVLGMLDELQVVVQKQRSEMQNVMGSVIAASTRESAERHVKIVWTTLLATITSVLLGLTVAALVTRRLVKPVRSLMSGIQSVEKGDLTIQLPVASADEIGALTRSFNFFIAELRQKEQMRNTFGKYIDPRILKQVLLTSESAGPASGRREMSVSFCDLSGFTSIGEQLTPAGVVNLLNRHFTLQAEAIQHEHGIVDKFMGDAVMAFWGPPFSTEQGDALLACRAALEQRRAVERLQTMLPEVTGLRKNLPQLDLRVGISTGEVVVGNIGSENTRSYTVIGDTVNLASRLEHVNRFYGTHILICGSTRAAVGDAIVAREIDTIIVKGKTETTSIYELLGLAGEVPEKMLGLCSRSATALAAYQARDWDAAETALRECLAMDHDDAPARILLERVYAFRLNPPAPDWNGAWVFDVK</sequence>
<dbReference type="GO" id="GO:0004016">
    <property type="term" value="F:adenylate cyclase activity"/>
    <property type="evidence" value="ECO:0007669"/>
    <property type="project" value="UniProtKB-ARBA"/>
</dbReference>
<comment type="similarity">
    <text evidence="2">Belongs to the adenylyl cyclase class-3 family.</text>
</comment>
<feature type="domain" description="Guanylate cyclase" evidence="8">
    <location>
        <begin position="312"/>
        <end position="450"/>
    </location>
</feature>
<keyword evidence="6 7" id="KW-0472">Membrane</keyword>
<dbReference type="Pfam" id="PF00672">
    <property type="entry name" value="HAMP"/>
    <property type="match status" value="1"/>
</dbReference>
<keyword evidence="3" id="KW-1003">Cell membrane</keyword>
<evidence type="ECO:0000256" key="3">
    <source>
        <dbReference type="ARBA" id="ARBA00022475"/>
    </source>
</evidence>
<evidence type="ECO:0000256" key="2">
    <source>
        <dbReference type="ARBA" id="ARBA00005381"/>
    </source>
</evidence>
<dbReference type="SMART" id="SM00044">
    <property type="entry name" value="CYCc"/>
    <property type="match status" value="1"/>
</dbReference>
<dbReference type="Pfam" id="PF00211">
    <property type="entry name" value="Guanylate_cyc"/>
    <property type="match status" value="1"/>
</dbReference>
<dbReference type="SMART" id="SM00304">
    <property type="entry name" value="HAMP"/>
    <property type="match status" value="1"/>
</dbReference>
<comment type="subcellular location">
    <subcellularLocation>
        <location evidence="1">Cell envelope</location>
    </subcellularLocation>
</comment>
<evidence type="ECO:0000259" key="8">
    <source>
        <dbReference type="PROSITE" id="PS50125"/>
    </source>
</evidence>
<dbReference type="EMBL" id="QNRR01000009">
    <property type="protein sequence ID" value="RBP39596.1"/>
    <property type="molecule type" value="Genomic_DNA"/>
</dbReference>
<evidence type="ECO:0000259" key="9">
    <source>
        <dbReference type="PROSITE" id="PS50885"/>
    </source>
</evidence>
<evidence type="ECO:0000313" key="11">
    <source>
        <dbReference type="Proteomes" id="UP000253426"/>
    </source>
</evidence>
<dbReference type="CDD" id="cd07302">
    <property type="entry name" value="CHD"/>
    <property type="match status" value="1"/>
</dbReference>
<dbReference type="GO" id="GO:0016020">
    <property type="term" value="C:membrane"/>
    <property type="evidence" value="ECO:0007669"/>
    <property type="project" value="InterPro"/>
</dbReference>
<keyword evidence="11" id="KW-1185">Reference proteome</keyword>
<dbReference type="AlphaFoldDB" id="A0A366HBB4"/>
<protein>
    <submittedName>
        <fullName evidence="10">Adenylate cyclase</fullName>
    </submittedName>
</protein>
<dbReference type="PANTHER" id="PTHR43081">
    <property type="entry name" value="ADENYLATE CYCLASE, TERMINAL-DIFFERENTIATION SPECIFIC-RELATED"/>
    <property type="match status" value="1"/>
</dbReference>
<dbReference type="CDD" id="cd06225">
    <property type="entry name" value="HAMP"/>
    <property type="match status" value="1"/>
</dbReference>
<dbReference type="PROSITE" id="PS50125">
    <property type="entry name" value="GUANYLATE_CYCLASE_2"/>
    <property type="match status" value="1"/>
</dbReference>
<dbReference type="Gene3D" id="3.30.70.1230">
    <property type="entry name" value="Nucleotide cyclase"/>
    <property type="match status" value="1"/>
</dbReference>
<evidence type="ECO:0000256" key="7">
    <source>
        <dbReference type="SAM" id="Phobius"/>
    </source>
</evidence>
<evidence type="ECO:0000256" key="4">
    <source>
        <dbReference type="ARBA" id="ARBA00022692"/>
    </source>
</evidence>
<comment type="caution">
    <text evidence="10">The sequence shown here is derived from an EMBL/GenBank/DDBJ whole genome shotgun (WGS) entry which is preliminary data.</text>
</comment>
<dbReference type="InterPro" id="IPR001054">
    <property type="entry name" value="A/G_cyclase"/>
</dbReference>
<feature type="domain" description="HAMP" evidence="9">
    <location>
        <begin position="226"/>
        <end position="278"/>
    </location>
</feature>